<dbReference type="PANTHER" id="PTHR43135:SF3">
    <property type="entry name" value="ALPHA-D-RIBOSE 1-METHYLPHOSPHONATE 5-TRIPHOSPHATE DIPHOSPHATASE"/>
    <property type="match status" value="1"/>
</dbReference>
<dbReference type="PANTHER" id="PTHR43135">
    <property type="entry name" value="ALPHA-D-RIBOSE 1-METHYLPHOSPHONATE 5-TRIPHOSPHATE DIPHOSPHATASE"/>
    <property type="match status" value="1"/>
</dbReference>
<evidence type="ECO:0000313" key="3">
    <source>
        <dbReference type="Proteomes" id="UP000308230"/>
    </source>
</evidence>
<accession>A0A5R9F7T0</accession>
<dbReference type="SUPFAM" id="SSF51556">
    <property type="entry name" value="Metallo-dependent hydrolases"/>
    <property type="match status" value="1"/>
</dbReference>
<dbReference type="CDD" id="cd01309">
    <property type="entry name" value="Met_dep_hydrolase_C"/>
    <property type="match status" value="1"/>
</dbReference>
<keyword evidence="2" id="KW-0378">Hydrolase</keyword>
<feature type="domain" description="Amidohydrolase-related" evidence="1">
    <location>
        <begin position="36"/>
        <end position="362"/>
    </location>
</feature>
<dbReference type="Proteomes" id="UP000308230">
    <property type="component" value="Unassembled WGS sequence"/>
</dbReference>
<dbReference type="GO" id="GO:0016810">
    <property type="term" value="F:hydrolase activity, acting on carbon-nitrogen (but not peptide) bonds"/>
    <property type="evidence" value="ECO:0007669"/>
    <property type="project" value="InterPro"/>
</dbReference>
<dbReference type="SUPFAM" id="SSF51338">
    <property type="entry name" value="Composite domain of metallo-dependent hydrolases"/>
    <property type="match status" value="1"/>
</dbReference>
<keyword evidence="3" id="KW-1185">Reference proteome</keyword>
<reference evidence="2 3" key="1">
    <citation type="submission" date="2019-04" db="EMBL/GenBank/DDBJ databases">
        <title>Bacillus caeni sp. nov., a bacterium isolated from mangrove sediment.</title>
        <authorList>
            <person name="Huang H."/>
            <person name="Mo K."/>
            <person name="Hu Y."/>
        </authorList>
    </citation>
    <scope>NUCLEOTIDE SEQUENCE [LARGE SCALE GENOMIC DNA]</scope>
    <source>
        <strain evidence="2 3">HB172195</strain>
    </source>
</reference>
<evidence type="ECO:0000313" key="2">
    <source>
        <dbReference type="EMBL" id="TLS38579.1"/>
    </source>
</evidence>
<dbReference type="EMBL" id="SWLG01000003">
    <property type="protein sequence ID" value="TLS38579.1"/>
    <property type="molecule type" value="Genomic_DNA"/>
</dbReference>
<name>A0A5R9F7T0_9BACL</name>
<comment type="caution">
    <text evidence="2">The sequence shown here is derived from an EMBL/GenBank/DDBJ whole genome shotgun (WGS) entry which is preliminary data.</text>
</comment>
<sequence>MIQEGKVLIDEGKIKKVGHFSVEREDLEVIDAFGKFVSPGLIDVHTHLGVHEEGIGNEGHDFNETSDPITPEVRALDGINPEEKGFEDARRAGVTTVQVLPGSANVIGGEMVTLKTFGNIVDRMVIRQPSGMKAAFGENPKRIHGTKGRAPITRMGVAALFRKEMRKAQQYLDKKQRGITVEDELGLENLCKVLRKEIPIRAHAHRADDIVTLLRLAEEFDIDITIEHCTEGHRIPEYIAEKGFHASVGPTMSTRAKVELSDKGWNTPRILAEAGVPISITTDHPVIGIENLLSSAAMAVKHGLDEKEAWKSVTLTAAQHLGVEDRVGSIEEGKDADIVIWSGDPFDLRNTVETTIINGQIVYNKNGTC</sequence>
<dbReference type="Gene3D" id="3.20.20.140">
    <property type="entry name" value="Metal-dependent hydrolases"/>
    <property type="match status" value="1"/>
</dbReference>
<evidence type="ECO:0000259" key="1">
    <source>
        <dbReference type="Pfam" id="PF01979"/>
    </source>
</evidence>
<protein>
    <submittedName>
        <fullName evidence="2">Amidohydrolase</fullName>
    </submittedName>
</protein>
<organism evidence="2 3">
    <name type="scientific">Exobacillus caeni</name>
    <dbReference type="NCBI Taxonomy" id="2574798"/>
    <lineage>
        <taxon>Bacteria</taxon>
        <taxon>Bacillati</taxon>
        <taxon>Bacillota</taxon>
        <taxon>Bacilli</taxon>
        <taxon>Bacillales</taxon>
        <taxon>Guptibacillaceae</taxon>
        <taxon>Exobacillus</taxon>
    </lineage>
</organism>
<dbReference type="AlphaFoldDB" id="A0A5R9F7T0"/>
<dbReference type="InterPro" id="IPR011059">
    <property type="entry name" value="Metal-dep_hydrolase_composite"/>
</dbReference>
<dbReference type="Pfam" id="PF01979">
    <property type="entry name" value="Amidohydro_1"/>
    <property type="match status" value="1"/>
</dbReference>
<proteinExistence type="predicted"/>
<gene>
    <name evidence="2" type="ORF">FCL54_05190</name>
</gene>
<dbReference type="InterPro" id="IPR006680">
    <property type="entry name" value="Amidohydro-rel"/>
</dbReference>
<dbReference type="InterPro" id="IPR032466">
    <property type="entry name" value="Metal_Hydrolase"/>
</dbReference>
<dbReference type="OrthoDB" id="9802793at2"/>
<dbReference type="InterPro" id="IPR051781">
    <property type="entry name" value="Metallo-dep_Hydrolase"/>
</dbReference>